<dbReference type="STRING" id="181874.A0A409VSD5"/>
<comment type="caution">
    <text evidence="2">The sequence shown here is derived from an EMBL/GenBank/DDBJ whole genome shotgun (WGS) entry which is preliminary data.</text>
</comment>
<dbReference type="AlphaFoldDB" id="A0A409VSD5"/>
<dbReference type="InParanoid" id="A0A409VSD5"/>
<keyword evidence="3" id="KW-1185">Reference proteome</keyword>
<evidence type="ECO:0000313" key="3">
    <source>
        <dbReference type="Proteomes" id="UP000284842"/>
    </source>
</evidence>
<proteinExistence type="predicted"/>
<feature type="compositionally biased region" description="Polar residues" evidence="1">
    <location>
        <begin position="22"/>
        <end position="35"/>
    </location>
</feature>
<dbReference type="InterPro" id="IPR027417">
    <property type="entry name" value="P-loop_NTPase"/>
</dbReference>
<dbReference type="EMBL" id="NHTK01005992">
    <property type="protein sequence ID" value="PPQ69143.1"/>
    <property type="molecule type" value="Genomic_DNA"/>
</dbReference>
<organism evidence="2 3">
    <name type="scientific">Panaeolus cyanescens</name>
    <dbReference type="NCBI Taxonomy" id="181874"/>
    <lineage>
        <taxon>Eukaryota</taxon>
        <taxon>Fungi</taxon>
        <taxon>Dikarya</taxon>
        <taxon>Basidiomycota</taxon>
        <taxon>Agaricomycotina</taxon>
        <taxon>Agaricomycetes</taxon>
        <taxon>Agaricomycetidae</taxon>
        <taxon>Agaricales</taxon>
        <taxon>Agaricineae</taxon>
        <taxon>Galeropsidaceae</taxon>
        <taxon>Panaeolus</taxon>
    </lineage>
</organism>
<feature type="compositionally biased region" description="Polar residues" evidence="1">
    <location>
        <begin position="43"/>
        <end position="83"/>
    </location>
</feature>
<name>A0A409VSD5_9AGAR</name>
<sequence>MPSLKRFLQPWKRSSPPAPGTEPTSRAQSRSRATTPTPPVPDSATSSNGFAEQTSTSPRLDHQMPNSQLAEMESQQPAGSSEQTGKRPEPVRLDTLVDLVNSAVAVSAEEVQLDDIIIAVMGPTGTGKTTFIQAAAGTNDVGLDVGHSLSAGTTGVRCVKIPIPGTHSNLVLVDTPGFDDPDKSDAEILEIIAKWLESTYRRQILLTGLVYLHRITDIRHDVGIQNTMNVFQRLAGPNAFERVALVTTMWNDLRDKQIGVEREEQLMNNHWRPMIIRKAMTGRFDSQSRDTAVKVIRDIAEKNNKTVLLQLQDELVNKKKSLPSTSAGKVAFTLEEAMKWRLRQLGTALKAN</sequence>
<accession>A0A409VSD5</accession>
<evidence type="ECO:0000256" key="1">
    <source>
        <dbReference type="SAM" id="MobiDB-lite"/>
    </source>
</evidence>
<gene>
    <name evidence="2" type="ORF">CVT24_000009</name>
</gene>
<dbReference type="Proteomes" id="UP000284842">
    <property type="component" value="Unassembled WGS sequence"/>
</dbReference>
<protein>
    <submittedName>
        <fullName evidence="2">Uncharacterized protein</fullName>
    </submittedName>
</protein>
<dbReference type="OrthoDB" id="8954335at2759"/>
<evidence type="ECO:0000313" key="2">
    <source>
        <dbReference type="EMBL" id="PPQ69143.1"/>
    </source>
</evidence>
<dbReference type="Gene3D" id="3.40.50.300">
    <property type="entry name" value="P-loop containing nucleotide triphosphate hydrolases"/>
    <property type="match status" value="1"/>
</dbReference>
<reference evidence="2 3" key="1">
    <citation type="journal article" date="2018" name="Evol. Lett.">
        <title>Horizontal gene cluster transfer increased hallucinogenic mushroom diversity.</title>
        <authorList>
            <person name="Reynolds H.T."/>
            <person name="Vijayakumar V."/>
            <person name="Gluck-Thaler E."/>
            <person name="Korotkin H.B."/>
            <person name="Matheny P.B."/>
            <person name="Slot J.C."/>
        </authorList>
    </citation>
    <scope>NUCLEOTIDE SEQUENCE [LARGE SCALE GENOMIC DNA]</scope>
    <source>
        <strain evidence="2 3">2629</strain>
    </source>
</reference>
<dbReference type="SUPFAM" id="SSF52540">
    <property type="entry name" value="P-loop containing nucleoside triphosphate hydrolases"/>
    <property type="match status" value="1"/>
</dbReference>
<feature type="region of interest" description="Disordered" evidence="1">
    <location>
        <begin position="1"/>
        <end position="89"/>
    </location>
</feature>